<comment type="caution">
    <text evidence="2">The sequence shown here is derived from an EMBL/GenBank/DDBJ whole genome shotgun (WGS) entry which is preliminary data.</text>
</comment>
<gene>
    <name evidence="2" type="ORF">GALL_353740</name>
</gene>
<dbReference type="AlphaFoldDB" id="A0A1J5QH36"/>
<keyword evidence="1" id="KW-0472">Membrane</keyword>
<sequence length="82" mass="8955">MPVAPRNYWRALWPSFLVALPAAALLFGAVDPRELVLFGVPLALGRSGAYTVAFAALWLLCWAASVLNLWMFGNVADDDAEF</sequence>
<evidence type="ECO:0008006" key="3">
    <source>
        <dbReference type="Google" id="ProtNLM"/>
    </source>
</evidence>
<feature type="transmembrane region" description="Helical" evidence="1">
    <location>
        <begin position="48"/>
        <end position="72"/>
    </location>
</feature>
<proteinExistence type="predicted"/>
<reference evidence="2" key="1">
    <citation type="submission" date="2016-10" db="EMBL/GenBank/DDBJ databases">
        <title>Sequence of Gallionella enrichment culture.</title>
        <authorList>
            <person name="Poehlein A."/>
            <person name="Muehling M."/>
            <person name="Daniel R."/>
        </authorList>
    </citation>
    <scope>NUCLEOTIDE SEQUENCE</scope>
</reference>
<keyword evidence="1" id="KW-0812">Transmembrane</keyword>
<dbReference type="EMBL" id="MLJW01000762">
    <property type="protein sequence ID" value="OIQ82830.1"/>
    <property type="molecule type" value="Genomic_DNA"/>
</dbReference>
<accession>A0A1J5QH36</accession>
<name>A0A1J5QH36_9ZZZZ</name>
<evidence type="ECO:0000256" key="1">
    <source>
        <dbReference type="SAM" id="Phobius"/>
    </source>
</evidence>
<keyword evidence="1" id="KW-1133">Transmembrane helix</keyword>
<protein>
    <recommendedName>
        <fullName evidence="3">Transmembrane protein</fullName>
    </recommendedName>
</protein>
<evidence type="ECO:0000313" key="2">
    <source>
        <dbReference type="EMBL" id="OIQ82830.1"/>
    </source>
</evidence>
<organism evidence="2">
    <name type="scientific">mine drainage metagenome</name>
    <dbReference type="NCBI Taxonomy" id="410659"/>
    <lineage>
        <taxon>unclassified sequences</taxon>
        <taxon>metagenomes</taxon>
        <taxon>ecological metagenomes</taxon>
    </lineage>
</organism>